<sequence length="192" mass="20338">MQPVGASLRVMGGGLLPSTDPRPTEAAMKSRLGATLLLLIGLLAAAPAHGVGQSAPWCRNADLKASYRYSDSGAGHVWGWIVLRNRSTHACRTGGFGGISYVGGGDGTRIGAPADRTGTPATYLVRPGQRVRSLLQETRAASYPAGRCRPHAVDGFRIYVPGAVRSQFVAHPTTGCLDTDVHLLTHQPYRRP</sequence>
<name>A0A3N0GW54_9ACTN</name>
<evidence type="ECO:0000313" key="3">
    <source>
        <dbReference type="Proteomes" id="UP000279994"/>
    </source>
</evidence>
<proteinExistence type="predicted"/>
<organism evidence="2 3">
    <name type="scientific">Nocardioides pocheonensis</name>
    <dbReference type="NCBI Taxonomy" id="661485"/>
    <lineage>
        <taxon>Bacteria</taxon>
        <taxon>Bacillati</taxon>
        <taxon>Actinomycetota</taxon>
        <taxon>Actinomycetes</taxon>
        <taxon>Propionibacteriales</taxon>
        <taxon>Nocardioidaceae</taxon>
        <taxon>Nocardioides</taxon>
    </lineage>
</organism>
<protein>
    <submittedName>
        <fullName evidence="2">DUF4232 domain-containing protein</fullName>
    </submittedName>
</protein>
<gene>
    <name evidence="2" type="ORF">EFL26_03940</name>
</gene>
<dbReference type="Proteomes" id="UP000279994">
    <property type="component" value="Unassembled WGS sequence"/>
</dbReference>
<evidence type="ECO:0000259" key="1">
    <source>
        <dbReference type="Pfam" id="PF14016"/>
    </source>
</evidence>
<evidence type="ECO:0000313" key="2">
    <source>
        <dbReference type="EMBL" id="RNM16684.1"/>
    </source>
</evidence>
<comment type="caution">
    <text evidence="2">The sequence shown here is derived from an EMBL/GenBank/DDBJ whole genome shotgun (WGS) entry which is preliminary data.</text>
</comment>
<dbReference type="OrthoDB" id="3268346at2"/>
<keyword evidence="3" id="KW-1185">Reference proteome</keyword>
<feature type="domain" description="DUF4232" evidence="1">
    <location>
        <begin position="58"/>
        <end position="188"/>
    </location>
</feature>
<dbReference type="EMBL" id="RJSF01000007">
    <property type="protein sequence ID" value="RNM16684.1"/>
    <property type="molecule type" value="Genomic_DNA"/>
</dbReference>
<reference evidence="2 3" key="1">
    <citation type="submission" date="2018-11" db="EMBL/GenBank/DDBJ databases">
        <authorList>
            <person name="Li F."/>
        </authorList>
    </citation>
    <scope>NUCLEOTIDE SEQUENCE [LARGE SCALE GENOMIC DNA]</scope>
    <source>
        <strain evidence="2 3">Gsoil 818</strain>
    </source>
</reference>
<dbReference type="InterPro" id="IPR025326">
    <property type="entry name" value="DUF4232"/>
</dbReference>
<dbReference type="Pfam" id="PF14016">
    <property type="entry name" value="DUF4232"/>
    <property type="match status" value="1"/>
</dbReference>
<dbReference type="AlphaFoldDB" id="A0A3N0GW54"/>
<accession>A0A3N0GW54</accession>